<dbReference type="Pfam" id="PF12852">
    <property type="entry name" value="Cupin_6"/>
    <property type="match status" value="1"/>
</dbReference>
<dbReference type="InterPro" id="IPR050204">
    <property type="entry name" value="AraC_XylS_family_regulators"/>
</dbReference>
<evidence type="ECO:0000256" key="2">
    <source>
        <dbReference type="ARBA" id="ARBA00023125"/>
    </source>
</evidence>
<dbReference type="Pfam" id="PF12833">
    <property type="entry name" value="HTH_18"/>
    <property type="match status" value="1"/>
</dbReference>
<comment type="caution">
    <text evidence="5">The sequence shown here is derived from an EMBL/GenBank/DDBJ whole genome shotgun (WGS) entry which is preliminary data.</text>
</comment>
<dbReference type="PANTHER" id="PTHR46796">
    <property type="entry name" value="HTH-TYPE TRANSCRIPTIONAL ACTIVATOR RHAS-RELATED"/>
    <property type="match status" value="1"/>
</dbReference>
<dbReference type="InterPro" id="IPR018060">
    <property type="entry name" value="HTH_AraC"/>
</dbReference>
<dbReference type="PANTHER" id="PTHR46796:SF13">
    <property type="entry name" value="HTH-TYPE TRANSCRIPTIONAL ACTIVATOR RHAS"/>
    <property type="match status" value="1"/>
</dbReference>
<name>A0ABR4Z9V2_9NOCA</name>
<protein>
    <submittedName>
        <fullName evidence="5">AraC family transcriptional regulator</fullName>
    </submittedName>
</protein>
<evidence type="ECO:0000256" key="3">
    <source>
        <dbReference type="ARBA" id="ARBA00023163"/>
    </source>
</evidence>
<dbReference type="InterPro" id="IPR020449">
    <property type="entry name" value="Tscrpt_reg_AraC-type_HTH"/>
</dbReference>
<dbReference type="Gene3D" id="1.10.10.60">
    <property type="entry name" value="Homeodomain-like"/>
    <property type="match status" value="2"/>
</dbReference>
<dbReference type="RefSeq" id="WP_043676722.1">
    <property type="nucleotide sequence ID" value="NZ_BDCI01000023.1"/>
</dbReference>
<feature type="domain" description="HTH araC/xylS-type" evidence="4">
    <location>
        <begin position="199"/>
        <end position="297"/>
    </location>
</feature>
<evidence type="ECO:0000313" key="5">
    <source>
        <dbReference type="EMBL" id="KIA61877.1"/>
    </source>
</evidence>
<sequence length="306" mass="32873">MDVLSETIAAIRTGSPTSGMFVRHAPWGRRYPVVPGAGFHVVLQGSCWLVPPTGAEPMALGTGDVVFMPRGADHDLVDHLDSPVTETARPGEPREVEGPGVRTALLCGAYELGRQRSHPLLDELPEFIHLPARPGRHPALRGAVDLLAAEIAAPRLGSDAAVPALLEMLLLFVLRAWFEEQAGARTTGWAGAFADPAVAAALRAVHEEPARPWTVPDLSDVAGVSRATLARRFTATVGEPPLAYVTRWRMLTAARLLRETNAALGTVARKVGYTSEFAFAKAFKREYGLAPGRYRSTDDKPPLVAV</sequence>
<keyword evidence="1" id="KW-0805">Transcription regulation</keyword>
<proteinExistence type="predicted"/>
<evidence type="ECO:0000256" key="1">
    <source>
        <dbReference type="ARBA" id="ARBA00023015"/>
    </source>
</evidence>
<dbReference type="InterPro" id="IPR032783">
    <property type="entry name" value="AraC_lig"/>
</dbReference>
<dbReference type="InterPro" id="IPR009057">
    <property type="entry name" value="Homeodomain-like_sf"/>
</dbReference>
<dbReference type="InterPro" id="IPR018062">
    <property type="entry name" value="HTH_AraC-typ_CS"/>
</dbReference>
<dbReference type="PROSITE" id="PS00041">
    <property type="entry name" value="HTH_ARAC_FAMILY_1"/>
    <property type="match status" value="1"/>
</dbReference>
<keyword evidence="3" id="KW-0804">Transcription</keyword>
<keyword evidence="2" id="KW-0238">DNA-binding</keyword>
<keyword evidence="6" id="KW-1185">Reference proteome</keyword>
<evidence type="ECO:0000259" key="4">
    <source>
        <dbReference type="PROSITE" id="PS01124"/>
    </source>
</evidence>
<dbReference type="Proteomes" id="UP000031364">
    <property type="component" value="Unassembled WGS sequence"/>
</dbReference>
<dbReference type="PRINTS" id="PR00032">
    <property type="entry name" value="HTHARAC"/>
</dbReference>
<accession>A0ABR4Z9V2</accession>
<organism evidence="5 6">
    <name type="scientific">Nocardia vulneris</name>
    <dbReference type="NCBI Taxonomy" id="1141657"/>
    <lineage>
        <taxon>Bacteria</taxon>
        <taxon>Bacillati</taxon>
        <taxon>Actinomycetota</taxon>
        <taxon>Actinomycetes</taxon>
        <taxon>Mycobacteriales</taxon>
        <taxon>Nocardiaceae</taxon>
        <taxon>Nocardia</taxon>
    </lineage>
</organism>
<gene>
    <name evidence="5" type="ORF">FG87_28690</name>
</gene>
<dbReference type="SUPFAM" id="SSF46689">
    <property type="entry name" value="Homeodomain-like"/>
    <property type="match status" value="2"/>
</dbReference>
<dbReference type="PROSITE" id="PS01124">
    <property type="entry name" value="HTH_ARAC_FAMILY_2"/>
    <property type="match status" value="1"/>
</dbReference>
<reference evidence="5 6" key="1">
    <citation type="journal article" date="2014" name="Int. J. Syst. Evol. Microbiol.">
        <title>Nocardia vulneris sp. nov., isolated from wounds of human patients in North America.</title>
        <authorList>
            <person name="Lasker B.A."/>
            <person name="Bell M."/>
            <person name="Klenk H.P."/>
            <person name="Sproer C."/>
            <person name="Schumann C."/>
            <person name="Schumann P."/>
            <person name="Brown J.M."/>
        </authorList>
    </citation>
    <scope>NUCLEOTIDE SEQUENCE [LARGE SCALE GENOMIC DNA]</scope>
    <source>
        <strain evidence="5 6">W9851</strain>
    </source>
</reference>
<evidence type="ECO:0000313" key="6">
    <source>
        <dbReference type="Proteomes" id="UP000031364"/>
    </source>
</evidence>
<dbReference type="EMBL" id="JNFP01000039">
    <property type="protein sequence ID" value="KIA61877.1"/>
    <property type="molecule type" value="Genomic_DNA"/>
</dbReference>
<dbReference type="SMART" id="SM00342">
    <property type="entry name" value="HTH_ARAC"/>
    <property type="match status" value="1"/>
</dbReference>